<dbReference type="PROSITE" id="PS00108">
    <property type="entry name" value="PROTEIN_KINASE_ST"/>
    <property type="match status" value="1"/>
</dbReference>
<name>A0A8B7ZS33_ACAPL</name>
<dbReference type="AlphaFoldDB" id="A0A8B7ZS33"/>
<keyword evidence="7" id="KW-0131">Cell cycle</keyword>
<dbReference type="GO" id="GO:0005524">
    <property type="term" value="F:ATP binding"/>
    <property type="evidence" value="ECO:0007669"/>
    <property type="project" value="UniProtKB-KW"/>
</dbReference>
<keyword evidence="3" id="KW-0808">Transferase</keyword>
<dbReference type="PANTHER" id="PTHR24055">
    <property type="entry name" value="MITOGEN-ACTIVATED PROTEIN KINASE"/>
    <property type="match status" value="1"/>
</dbReference>
<gene>
    <name evidence="11" type="primary">LOC110988732</name>
</gene>
<evidence type="ECO:0000256" key="1">
    <source>
        <dbReference type="ARBA" id="ARBA00022527"/>
    </source>
</evidence>
<reference evidence="11" key="1">
    <citation type="submission" date="2025-08" db="UniProtKB">
        <authorList>
            <consortium name="RefSeq"/>
        </authorList>
    </citation>
    <scope>IDENTIFICATION</scope>
</reference>
<dbReference type="KEGG" id="aplc:110988732"/>
<dbReference type="InterPro" id="IPR008350">
    <property type="entry name" value="MAPK_ERK3/4"/>
</dbReference>
<dbReference type="PROSITE" id="PS50011">
    <property type="entry name" value="PROTEIN_KINASE_DOM"/>
    <property type="match status" value="1"/>
</dbReference>
<evidence type="ECO:0000256" key="8">
    <source>
        <dbReference type="SAM" id="MobiDB-lite"/>
    </source>
</evidence>
<feature type="region of interest" description="Disordered" evidence="8">
    <location>
        <begin position="494"/>
        <end position="531"/>
    </location>
</feature>
<evidence type="ECO:0000256" key="7">
    <source>
        <dbReference type="ARBA" id="ARBA00023306"/>
    </source>
</evidence>
<dbReference type="InterPro" id="IPR050117">
    <property type="entry name" value="MAPK"/>
</dbReference>
<dbReference type="OMA" id="YSCIRDE"/>
<accession>A0A8B7ZS33</accession>
<dbReference type="InterPro" id="IPR011009">
    <property type="entry name" value="Kinase-like_dom_sf"/>
</dbReference>
<keyword evidence="5" id="KW-0418">Kinase</keyword>
<evidence type="ECO:0000256" key="6">
    <source>
        <dbReference type="ARBA" id="ARBA00022840"/>
    </source>
</evidence>
<feature type="region of interest" description="Disordered" evidence="8">
    <location>
        <begin position="262"/>
        <end position="459"/>
    </location>
</feature>
<dbReference type="OrthoDB" id="8806754at2759"/>
<dbReference type="PRINTS" id="PR01771">
    <property type="entry name" value="ERK3ERK4MAPK"/>
</dbReference>
<evidence type="ECO:0000259" key="9">
    <source>
        <dbReference type="PROSITE" id="PS50011"/>
    </source>
</evidence>
<feature type="region of interest" description="Disordered" evidence="8">
    <location>
        <begin position="562"/>
        <end position="615"/>
    </location>
</feature>
<feature type="compositionally biased region" description="Basic and acidic residues" evidence="8">
    <location>
        <begin position="273"/>
        <end position="283"/>
    </location>
</feature>
<feature type="compositionally biased region" description="Polar residues" evidence="8">
    <location>
        <begin position="440"/>
        <end position="449"/>
    </location>
</feature>
<dbReference type="InterPro" id="IPR008271">
    <property type="entry name" value="Ser/Thr_kinase_AS"/>
</dbReference>
<proteinExistence type="predicted"/>
<evidence type="ECO:0000256" key="2">
    <source>
        <dbReference type="ARBA" id="ARBA00022553"/>
    </source>
</evidence>
<dbReference type="GeneID" id="110988732"/>
<dbReference type="Gene3D" id="1.10.510.10">
    <property type="entry name" value="Transferase(Phosphotransferase) domain 1"/>
    <property type="match status" value="1"/>
</dbReference>
<evidence type="ECO:0000256" key="3">
    <source>
        <dbReference type="ARBA" id="ARBA00022679"/>
    </source>
</evidence>
<organism evidence="10 11">
    <name type="scientific">Acanthaster planci</name>
    <name type="common">Crown-of-thorns starfish</name>
    <dbReference type="NCBI Taxonomy" id="133434"/>
    <lineage>
        <taxon>Eukaryota</taxon>
        <taxon>Metazoa</taxon>
        <taxon>Echinodermata</taxon>
        <taxon>Eleutherozoa</taxon>
        <taxon>Asterozoa</taxon>
        <taxon>Asteroidea</taxon>
        <taxon>Valvatacea</taxon>
        <taxon>Valvatida</taxon>
        <taxon>Acanthasteridae</taxon>
        <taxon>Acanthaster</taxon>
    </lineage>
</organism>
<feature type="compositionally biased region" description="Basic and acidic residues" evidence="8">
    <location>
        <begin position="594"/>
        <end position="605"/>
    </location>
</feature>
<evidence type="ECO:0000313" key="10">
    <source>
        <dbReference type="Proteomes" id="UP000694845"/>
    </source>
</evidence>
<keyword evidence="10" id="KW-1185">Reference proteome</keyword>
<keyword evidence="6" id="KW-0067">ATP-binding</keyword>
<evidence type="ECO:0000256" key="4">
    <source>
        <dbReference type="ARBA" id="ARBA00022741"/>
    </source>
</evidence>
<evidence type="ECO:0000313" key="11">
    <source>
        <dbReference type="RefSeq" id="XP_022108214.1"/>
    </source>
</evidence>
<feature type="compositionally biased region" description="Basic and acidic residues" evidence="8">
    <location>
        <begin position="415"/>
        <end position="439"/>
    </location>
</feature>
<feature type="domain" description="Protein kinase" evidence="9">
    <location>
        <begin position="1"/>
        <end position="184"/>
    </location>
</feature>
<dbReference type="SUPFAM" id="SSF56112">
    <property type="entry name" value="Protein kinase-like (PK-like)"/>
    <property type="match status" value="1"/>
</dbReference>
<feature type="compositionally biased region" description="Basic and acidic residues" evidence="8">
    <location>
        <begin position="450"/>
        <end position="459"/>
    </location>
</feature>
<dbReference type="RefSeq" id="XP_022108214.1">
    <property type="nucleotide sequence ID" value="XM_022252522.1"/>
</dbReference>
<sequence length="615" mass="69219">MYQLLRGIKYLHSANVLHRDLKPENLLINLEDLVLKIGDFGMARILDPDYSHKGHLTQNVSTRWYRSPELIFCPSDYTKAIDLWSAGCIFAEMLGGKPLFPGEHDLDQMLLILEMIPINEVDLVEVEGSIPRKMLKNYKGTPRISLCDVLPSVELDAMDLLKSLLTFDSNERASAEEAISHHYLKLYSCASDEPLEADPFRVECEVDNLSPVTLRKIIFIESQAGYDSGHQLLPNALRLWTANDSEDDYKRKLELLNFSSRDNSDLDSEEELCEKLDSDKTSPEELGLSVLDKNTDSGNEASEKFQEETKERKLLQWEQNVTGRETSDEVLEKGTVESDGESSEKSEAEVGKTEKDMEQEVTPAQSDQDAADESLEKHISAFPPKFNKNAFLKSSLETENGEKQPAKEQGFSSDLPEKAIGDKLQKEKQEKTPSIESTKESQVPANAEQSVRRKERENKELLNIHTSQLTNNKVLYNEEKTLQQCLAKSCQVEDIPGSQNTNIPPRSNDSTSQEGSTLIPPQVALSSSNVGVKSVRHVAHERRSLSRPVGFDEMLFVEIPRNSSSLPGSHWSPPRDAEKPSSVQSPRSRGSNSPREKSVRPKKQDWFYMHKGSSN</sequence>
<keyword evidence="2" id="KW-0597">Phosphoprotein</keyword>
<dbReference type="InterPro" id="IPR000719">
    <property type="entry name" value="Prot_kinase_dom"/>
</dbReference>
<evidence type="ECO:0000256" key="5">
    <source>
        <dbReference type="ARBA" id="ARBA00022777"/>
    </source>
</evidence>
<keyword evidence="1" id="KW-0723">Serine/threonine-protein kinase</keyword>
<keyword evidence="4" id="KW-0547">Nucleotide-binding</keyword>
<feature type="compositionally biased region" description="Polar residues" evidence="8">
    <location>
        <begin position="581"/>
        <end position="593"/>
    </location>
</feature>
<dbReference type="GO" id="GO:0004707">
    <property type="term" value="F:MAP kinase activity"/>
    <property type="evidence" value="ECO:0007669"/>
    <property type="project" value="InterPro"/>
</dbReference>
<dbReference type="SMART" id="SM00220">
    <property type="entry name" value="S_TKc"/>
    <property type="match status" value="1"/>
</dbReference>
<dbReference type="FunFam" id="1.10.510.10:FF:000624">
    <property type="entry name" value="Mitogen-activated protein kinase"/>
    <property type="match status" value="1"/>
</dbReference>
<dbReference type="Pfam" id="PF00069">
    <property type="entry name" value="Pkinase"/>
    <property type="match status" value="1"/>
</dbReference>
<protein>
    <submittedName>
        <fullName evidence="11">Mitogen-activated protein kinase 4-like</fullName>
    </submittedName>
</protein>
<feature type="compositionally biased region" description="Polar residues" evidence="8">
    <location>
        <begin position="497"/>
        <end position="516"/>
    </location>
</feature>
<feature type="compositionally biased region" description="Basic and acidic residues" evidence="8">
    <location>
        <begin position="301"/>
        <end position="315"/>
    </location>
</feature>
<feature type="compositionally biased region" description="Basic and acidic residues" evidence="8">
    <location>
        <begin position="325"/>
        <end position="358"/>
    </location>
</feature>
<dbReference type="Proteomes" id="UP000694845">
    <property type="component" value="Unplaced"/>
</dbReference>